<keyword evidence="2" id="KW-1185">Reference proteome</keyword>
<proteinExistence type="predicted"/>
<dbReference type="RefSeq" id="WP_167093318.1">
    <property type="nucleotide sequence ID" value="NZ_WHJG01000055.1"/>
</dbReference>
<dbReference type="Proteomes" id="UP000621455">
    <property type="component" value="Unassembled WGS sequence"/>
</dbReference>
<evidence type="ECO:0000313" key="2">
    <source>
        <dbReference type="Proteomes" id="UP000621455"/>
    </source>
</evidence>
<sequence length="305" mass="34139">MRSDDVFYFSLAEDYTKCPNWSEDEGHPASNALKHRIVCYARDDPPDERWTDTELDGFSHIMAGVSDVPKQQFVGTDMQGNVYVLGGGDDEIEQPLKKWKETGVKRGAITRLRTIEGVLYVAGTGRSVGYREGKNNWISLTQGMSYSSDTEWNTAGFLDIDGFSRSEIYGVGRQGDVWKFDGKIWSQVHFPSNIDLYSVCCAGDGFVYISGYGGTTFKGRNNKWTKIHDDTMTLPFNRMVWYEGKVWCTSDYGLWTIENDKLEVADVSDEVKVASGYMSVKGGTLLLGGYSGASYCQAGKWTVIF</sequence>
<name>A0ABX0NJR7_9BURK</name>
<comment type="caution">
    <text evidence="1">The sequence shown here is derived from an EMBL/GenBank/DDBJ whole genome shotgun (WGS) entry which is preliminary data.</text>
</comment>
<reference evidence="1 2" key="1">
    <citation type="submission" date="2019-10" db="EMBL/GenBank/DDBJ databases">
        <title>Taxonomy of Antarctic Massilia spp.: description of Massilia rubra sp. nov., Massilia aquatica sp. nov., Massilia mucilaginosa sp. nov., Massilia frigida sp. nov. isolated from streams, lakes and regoliths.</title>
        <authorList>
            <person name="Holochova P."/>
            <person name="Sedlacek I."/>
            <person name="Kralova S."/>
            <person name="Maslanova I."/>
            <person name="Busse H.-J."/>
            <person name="Stankova E."/>
            <person name="Vrbovska V."/>
            <person name="Kovarovic V."/>
            <person name="Bartak M."/>
            <person name="Svec P."/>
            <person name="Pantucek R."/>
        </authorList>
    </citation>
    <scope>NUCLEOTIDE SEQUENCE [LARGE SCALE GENOMIC DNA]</scope>
    <source>
        <strain evidence="1 2">CCM 8695</strain>
    </source>
</reference>
<protein>
    <recommendedName>
        <fullName evidence="3">Photosynthesis system II assembly factor Ycf48/Hcf136-like domain-containing protein</fullName>
    </recommendedName>
</protein>
<dbReference type="EMBL" id="WHJG01000055">
    <property type="protein sequence ID" value="NHZ83540.1"/>
    <property type="molecule type" value="Genomic_DNA"/>
</dbReference>
<accession>A0ABX0NJR7</accession>
<organism evidence="1 2">
    <name type="scientific">Massilia frigida</name>
    <dbReference type="NCBI Taxonomy" id="2609281"/>
    <lineage>
        <taxon>Bacteria</taxon>
        <taxon>Pseudomonadati</taxon>
        <taxon>Pseudomonadota</taxon>
        <taxon>Betaproteobacteria</taxon>
        <taxon>Burkholderiales</taxon>
        <taxon>Oxalobacteraceae</taxon>
        <taxon>Telluria group</taxon>
        <taxon>Massilia</taxon>
    </lineage>
</organism>
<evidence type="ECO:0008006" key="3">
    <source>
        <dbReference type="Google" id="ProtNLM"/>
    </source>
</evidence>
<evidence type="ECO:0000313" key="1">
    <source>
        <dbReference type="EMBL" id="NHZ83540.1"/>
    </source>
</evidence>
<gene>
    <name evidence="1" type="ORF">F2P44_30370</name>
</gene>